<dbReference type="Proteomes" id="UP000318413">
    <property type="component" value="Unassembled WGS sequence"/>
</dbReference>
<feature type="chain" id="PRO_5021259386" evidence="1">
    <location>
        <begin position="20"/>
        <end position="337"/>
    </location>
</feature>
<feature type="signal peptide" evidence="1">
    <location>
        <begin position="1"/>
        <end position="19"/>
    </location>
</feature>
<dbReference type="OrthoDB" id="7187796at2"/>
<sequence>MKLLSILLSGAGAMLVAAAAPVAPVPRYHVAGHIAGPDGGGWDYVAVDVAARVLYVAHGDAVTRVDLAKRDAGRSIGTIVHGHAVVPLAHGMLLVTSGRDNSVRLIDATTGVEQAKLAVGDDPDAAAYETASGHVFVMNAHDGTISDVDPHEMKVVRTITVKPALEFAVIGRGRTLYVNNEDADEIEVVDLAAGKLVRSIALTGCEGPTGLAFDASHDRLISACANGKAAVVDTRAAKLTGLIDIGRGPDAVMLDAKRQVALIPCGRDGVLEVLSLAARSVRKVATVKTEVGARTGAIDARTGNVYLPTAAFDPPARAGGRPVARAGTFHLLVVAPA</sequence>
<dbReference type="PANTHER" id="PTHR47197:SF3">
    <property type="entry name" value="DIHYDRO-HEME D1 DEHYDROGENASE"/>
    <property type="match status" value="1"/>
</dbReference>
<gene>
    <name evidence="2" type="ORF">EAH84_03100</name>
</gene>
<protein>
    <submittedName>
        <fullName evidence="2">YncE family protein</fullName>
    </submittedName>
</protein>
<keyword evidence="1" id="KW-0732">Signal</keyword>
<name>A0A502CM98_9SPHN</name>
<comment type="caution">
    <text evidence="2">The sequence shown here is derived from an EMBL/GenBank/DDBJ whole genome shotgun (WGS) entry which is preliminary data.</text>
</comment>
<reference evidence="2 3" key="1">
    <citation type="journal article" date="2019" name="Environ. Microbiol.">
        <title>Species interactions and distinct microbial communities in high Arctic permafrost affected cryosols are associated with the CH4 and CO2 gas fluxes.</title>
        <authorList>
            <person name="Altshuler I."/>
            <person name="Hamel J."/>
            <person name="Turney S."/>
            <person name="Magnuson E."/>
            <person name="Levesque R."/>
            <person name="Greer C."/>
            <person name="Whyte L.G."/>
        </authorList>
    </citation>
    <scope>NUCLEOTIDE SEQUENCE [LARGE SCALE GENOMIC DNA]</scope>
    <source>
        <strain evidence="2 3">S5.1</strain>
    </source>
</reference>
<evidence type="ECO:0000256" key="1">
    <source>
        <dbReference type="SAM" id="SignalP"/>
    </source>
</evidence>
<organism evidence="2 3">
    <name type="scientific">Sphingomonas oligophenolica</name>
    <dbReference type="NCBI Taxonomy" id="301154"/>
    <lineage>
        <taxon>Bacteria</taxon>
        <taxon>Pseudomonadati</taxon>
        <taxon>Pseudomonadota</taxon>
        <taxon>Alphaproteobacteria</taxon>
        <taxon>Sphingomonadales</taxon>
        <taxon>Sphingomonadaceae</taxon>
        <taxon>Sphingomonas</taxon>
    </lineage>
</organism>
<dbReference type="InterPro" id="IPR011048">
    <property type="entry name" value="Haem_d1_sf"/>
</dbReference>
<keyword evidence="3" id="KW-1185">Reference proteome</keyword>
<evidence type="ECO:0000313" key="3">
    <source>
        <dbReference type="Proteomes" id="UP000318413"/>
    </source>
</evidence>
<proteinExistence type="predicted"/>
<evidence type="ECO:0000313" key="2">
    <source>
        <dbReference type="EMBL" id="TPG14317.1"/>
    </source>
</evidence>
<dbReference type="SUPFAM" id="SSF51004">
    <property type="entry name" value="C-terminal (heme d1) domain of cytochrome cd1-nitrite reductase"/>
    <property type="match status" value="1"/>
</dbReference>
<dbReference type="PANTHER" id="PTHR47197">
    <property type="entry name" value="PROTEIN NIRF"/>
    <property type="match status" value="1"/>
</dbReference>
<dbReference type="InterPro" id="IPR015943">
    <property type="entry name" value="WD40/YVTN_repeat-like_dom_sf"/>
</dbReference>
<dbReference type="RefSeq" id="WP_140867555.1">
    <property type="nucleotide sequence ID" value="NZ_RCZK01000002.1"/>
</dbReference>
<dbReference type="Gene3D" id="2.130.10.10">
    <property type="entry name" value="YVTN repeat-like/Quinoprotein amine dehydrogenase"/>
    <property type="match status" value="1"/>
</dbReference>
<dbReference type="AlphaFoldDB" id="A0A502CM98"/>
<dbReference type="InterPro" id="IPR051200">
    <property type="entry name" value="Host-pathogen_enzymatic-act"/>
</dbReference>
<accession>A0A502CM98</accession>
<dbReference type="EMBL" id="RCZK01000002">
    <property type="protein sequence ID" value="TPG14317.1"/>
    <property type="molecule type" value="Genomic_DNA"/>
</dbReference>